<protein>
    <submittedName>
        <fullName evidence="6">AraC-like DNA-binding protein</fullName>
    </submittedName>
</protein>
<evidence type="ECO:0000313" key="7">
    <source>
        <dbReference type="Proteomes" id="UP000248057"/>
    </source>
</evidence>
<evidence type="ECO:0000313" key="6">
    <source>
        <dbReference type="EMBL" id="PXX52454.1"/>
    </source>
</evidence>
<accession>A0A2V3Y376</accession>
<dbReference type="SUPFAM" id="SSF46689">
    <property type="entry name" value="Homeodomain-like"/>
    <property type="match status" value="1"/>
</dbReference>
<evidence type="ECO:0000256" key="4">
    <source>
        <dbReference type="SAM" id="Phobius"/>
    </source>
</evidence>
<keyword evidence="4" id="KW-0812">Transmembrane</keyword>
<dbReference type="RefSeq" id="WP_110323589.1">
    <property type="nucleotide sequence ID" value="NZ_QJKD01000007.1"/>
</dbReference>
<keyword evidence="2 6" id="KW-0238">DNA-binding</keyword>
<feature type="transmembrane region" description="Helical" evidence="4">
    <location>
        <begin position="303"/>
        <end position="321"/>
    </location>
</feature>
<dbReference type="InterPro" id="IPR018062">
    <property type="entry name" value="HTH_AraC-typ_CS"/>
</dbReference>
<keyword evidence="4" id="KW-1133">Transmembrane helix</keyword>
<dbReference type="InterPro" id="IPR009057">
    <property type="entry name" value="Homeodomain-like_sf"/>
</dbReference>
<keyword evidence="4" id="KW-0472">Membrane</keyword>
<dbReference type="PROSITE" id="PS00041">
    <property type="entry name" value="HTH_ARAC_FAMILY_1"/>
    <property type="match status" value="1"/>
</dbReference>
<feature type="domain" description="HTH araC/xylS-type" evidence="5">
    <location>
        <begin position="642"/>
        <end position="741"/>
    </location>
</feature>
<dbReference type="PROSITE" id="PS01124">
    <property type="entry name" value="HTH_ARAC_FAMILY_2"/>
    <property type="match status" value="1"/>
</dbReference>
<organism evidence="6 7">
    <name type="scientific">Hungatella effluvii</name>
    <dbReference type="NCBI Taxonomy" id="1096246"/>
    <lineage>
        <taxon>Bacteria</taxon>
        <taxon>Bacillati</taxon>
        <taxon>Bacillota</taxon>
        <taxon>Clostridia</taxon>
        <taxon>Lachnospirales</taxon>
        <taxon>Lachnospiraceae</taxon>
        <taxon>Hungatella</taxon>
    </lineage>
</organism>
<dbReference type="SMART" id="SM00342">
    <property type="entry name" value="HTH_ARAC"/>
    <property type="match status" value="1"/>
</dbReference>
<dbReference type="PANTHER" id="PTHR43280:SF2">
    <property type="entry name" value="HTH-TYPE TRANSCRIPTIONAL REGULATOR EXSA"/>
    <property type="match status" value="1"/>
</dbReference>
<sequence>MLKTGKKRKFGRHYIRYLISYMTVLLIPLVILTFFYSSRFMKKFYDEIYETVDLELLQISTQLDNELESMLNIVGQLTLTGTIHDASEAETPLALSPTITYLSALTSANPFIQDIVLILDGKEYVATSSTTCRKDYYFSRIFRVPGMSSREFQDLLLNSKASFCLPRQKLLNLDLGPAEANVVLFSYPVFTDYQKHEGTALFYVNNSSIEALLSQKLQSYQAQTYILDQNGAVVTTSGEHDRMRGILSSYLGDSIELSSTTSIDGKEYVVRTHRSEKNGWTYLAFIPDRQTTFTQVSSIMREFLLAIVIILLIASFTIFFLQKVNYAPVRRLRDRAKLISPDAASYNELETIAGALDYLSTQNSSLSTQLANSLTAVKNERLYRLLNGAYASREDFNLDCSELDLSLPNEHFTVSIVMLHKQFDNLDGLAQEIKKQFSVPYIYYYLHNFHPNQIVLLINQPDHMPVSARFFGDVQKYLTRQYGLLTTVGIGTCVDSTERIAQSYMEAVSALDYRFVKGNGTVIEFREVLGPAHATVVYPHKEFESLRNALFSHNEQNIRDAIQNIIHFMEESQLPLYLARSICFDLIHLVNEHCRGQKNAASNSPIELSGMETALEIIQMLRAWSEHLSGLTASAAKRVVLDEVMKYLEANCLRCDFSAYEAAGHFEMTLPAFSKYFKDQTGQNVMDYTIHLRIERAKELLRTTALPLKEISEAVGYYNISSFTRRFKLNQGITPSEYRKAFVKDRSEKPPC</sequence>
<dbReference type="Pfam" id="PF17853">
    <property type="entry name" value="GGDEF_2"/>
    <property type="match status" value="1"/>
</dbReference>
<keyword evidence="7" id="KW-1185">Reference proteome</keyword>
<dbReference type="InterPro" id="IPR041522">
    <property type="entry name" value="CdaR_GGDEF"/>
</dbReference>
<dbReference type="EMBL" id="QJKD01000007">
    <property type="protein sequence ID" value="PXX52454.1"/>
    <property type="molecule type" value="Genomic_DNA"/>
</dbReference>
<name>A0A2V3Y376_9FIRM</name>
<evidence type="ECO:0000256" key="3">
    <source>
        <dbReference type="ARBA" id="ARBA00023163"/>
    </source>
</evidence>
<keyword evidence="3" id="KW-0804">Transcription</keyword>
<dbReference type="InterPro" id="IPR018060">
    <property type="entry name" value="HTH_AraC"/>
</dbReference>
<feature type="transmembrane region" description="Helical" evidence="4">
    <location>
        <begin position="14"/>
        <end position="36"/>
    </location>
</feature>
<keyword evidence="1" id="KW-0805">Transcription regulation</keyword>
<dbReference type="Proteomes" id="UP000248057">
    <property type="component" value="Unassembled WGS sequence"/>
</dbReference>
<dbReference type="AlphaFoldDB" id="A0A2V3Y376"/>
<evidence type="ECO:0000256" key="2">
    <source>
        <dbReference type="ARBA" id="ARBA00023125"/>
    </source>
</evidence>
<evidence type="ECO:0000256" key="1">
    <source>
        <dbReference type="ARBA" id="ARBA00023015"/>
    </source>
</evidence>
<dbReference type="GO" id="GO:0043565">
    <property type="term" value="F:sequence-specific DNA binding"/>
    <property type="evidence" value="ECO:0007669"/>
    <property type="project" value="InterPro"/>
</dbReference>
<dbReference type="PANTHER" id="PTHR43280">
    <property type="entry name" value="ARAC-FAMILY TRANSCRIPTIONAL REGULATOR"/>
    <property type="match status" value="1"/>
</dbReference>
<proteinExistence type="predicted"/>
<dbReference type="Pfam" id="PF12833">
    <property type="entry name" value="HTH_18"/>
    <property type="match status" value="1"/>
</dbReference>
<comment type="caution">
    <text evidence="6">The sequence shown here is derived from an EMBL/GenBank/DDBJ whole genome shotgun (WGS) entry which is preliminary data.</text>
</comment>
<reference evidence="6 7" key="1">
    <citation type="submission" date="2018-05" db="EMBL/GenBank/DDBJ databases">
        <title>Genomic Encyclopedia of Type Strains, Phase IV (KMG-IV): sequencing the most valuable type-strain genomes for metagenomic binning, comparative biology and taxonomic classification.</title>
        <authorList>
            <person name="Goeker M."/>
        </authorList>
    </citation>
    <scope>NUCLEOTIDE SEQUENCE [LARGE SCALE GENOMIC DNA]</scope>
    <source>
        <strain evidence="6 7">DSM 24995</strain>
    </source>
</reference>
<dbReference type="Gene3D" id="1.10.10.60">
    <property type="entry name" value="Homeodomain-like"/>
    <property type="match status" value="2"/>
</dbReference>
<dbReference type="GeneID" id="86062249"/>
<evidence type="ECO:0000259" key="5">
    <source>
        <dbReference type="PROSITE" id="PS01124"/>
    </source>
</evidence>
<gene>
    <name evidence="6" type="ORF">DFR60_107140</name>
</gene>
<dbReference type="GO" id="GO:0003700">
    <property type="term" value="F:DNA-binding transcription factor activity"/>
    <property type="evidence" value="ECO:0007669"/>
    <property type="project" value="InterPro"/>
</dbReference>